<dbReference type="EMBL" id="JABVEC010000005">
    <property type="protein sequence ID" value="MBC6465648.1"/>
    <property type="molecule type" value="Genomic_DNA"/>
</dbReference>
<protein>
    <recommendedName>
        <fullName evidence="2">RNA 2',3'-cyclic phosphodiesterase</fullName>
        <shortName evidence="2">RNA 2',3'-CPDase</shortName>
        <ecNumber evidence="2">3.1.4.58</ecNumber>
    </recommendedName>
</protein>
<evidence type="ECO:0000313" key="3">
    <source>
        <dbReference type="EMBL" id="MBC6465648.1"/>
    </source>
</evidence>
<dbReference type="SUPFAM" id="SSF55144">
    <property type="entry name" value="LigT-like"/>
    <property type="match status" value="1"/>
</dbReference>
<proteinExistence type="inferred from homology"/>
<dbReference type="PANTHER" id="PTHR35561:SF1">
    <property type="entry name" value="RNA 2',3'-CYCLIC PHOSPHODIESTERASE"/>
    <property type="match status" value="1"/>
</dbReference>
<comment type="catalytic activity">
    <reaction evidence="2">
        <text>a 3'-end 2',3'-cyclophospho-ribonucleotide-RNA + H2O = a 3'-end 2'-phospho-ribonucleotide-RNA + H(+)</text>
        <dbReference type="Rhea" id="RHEA:11828"/>
        <dbReference type="Rhea" id="RHEA-COMP:10464"/>
        <dbReference type="Rhea" id="RHEA-COMP:17353"/>
        <dbReference type="ChEBI" id="CHEBI:15377"/>
        <dbReference type="ChEBI" id="CHEBI:15378"/>
        <dbReference type="ChEBI" id="CHEBI:83064"/>
        <dbReference type="ChEBI" id="CHEBI:173113"/>
        <dbReference type="EC" id="3.1.4.58"/>
    </reaction>
</comment>
<dbReference type="EC" id="3.1.4.58" evidence="2"/>
<dbReference type="PANTHER" id="PTHR35561">
    <property type="entry name" value="RNA 2',3'-CYCLIC PHOSPHODIESTERASE"/>
    <property type="match status" value="1"/>
</dbReference>
<dbReference type="NCBIfam" id="TIGR02258">
    <property type="entry name" value="2_5_ligase"/>
    <property type="match status" value="1"/>
</dbReference>
<dbReference type="HAMAP" id="MF_01940">
    <property type="entry name" value="RNA_CPDase"/>
    <property type="match status" value="1"/>
</dbReference>
<dbReference type="Pfam" id="PF13563">
    <property type="entry name" value="2_5_RNA_ligase2"/>
    <property type="match status" value="1"/>
</dbReference>
<dbReference type="RefSeq" id="WP_187242664.1">
    <property type="nucleotide sequence ID" value="NZ_BAAAOK010000006.1"/>
</dbReference>
<sequence>MRLFVALPLPSRVLGELEEVVAPLRISWPDLRWLRRDLMHVTLAFLGEIDDRTFDRLTPRLERAARRYDPLTLSLAGAGAFPGGGAHARVLWTGMYGDRRTLARLAASVTAAGSRAGSPFGEHRSFRPHLTLARCRRPTDVRPLLDELSSFAGSPWIADSICLVRSHLGAQVRHETLRTWPLGRPETSADPT</sequence>
<dbReference type="InterPro" id="IPR004175">
    <property type="entry name" value="RNA_CPDase"/>
</dbReference>
<evidence type="ECO:0000313" key="4">
    <source>
        <dbReference type="Proteomes" id="UP000805614"/>
    </source>
</evidence>
<accession>A0ABR7LLT7</accession>
<dbReference type="InterPro" id="IPR009097">
    <property type="entry name" value="Cyclic_Pdiesterase"/>
</dbReference>
<dbReference type="Gene3D" id="3.90.1140.10">
    <property type="entry name" value="Cyclic phosphodiesterase"/>
    <property type="match status" value="1"/>
</dbReference>
<keyword evidence="4" id="KW-1185">Reference proteome</keyword>
<feature type="short sequence motif" description="HXTX 2" evidence="2">
    <location>
        <begin position="129"/>
        <end position="132"/>
    </location>
</feature>
<evidence type="ECO:0000256" key="1">
    <source>
        <dbReference type="ARBA" id="ARBA00022801"/>
    </source>
</evidence>
<reference evidence="3 4" key="1">
    <citation type="submission" date="2020-06" db="EMBL/GenBank/DDBJ databases">
        <title>Actinomadura xiongansis sp. nov., isolated from soil of Baiyangdian.</title>
        <authorList>
            <person name="Zhang X."/>
        </authorList>
    </citation>
    <scope>NUCLEOTIDE SEQUENCE [LARGE SCALE GENOMIC DNA]</scope>
    <source>
        <strain evidence="3 4">HBUM206468</strain>
    </source>
</reference>
<evidence type="ECO:0000256" key="2">
    <source>
        <dbReference type="HAMAP-Rule" id="MF_01940"/>
    </source>
</evidence>
<organism evidence="3 4">
    <name type="scientific">Actinomadura alba</name>
    <dbReference type="NCBI Taxonomy" id="406431"/>
    <lineage>
        <taxon>Bacteria</taxon>
        <taxon>Bacillati</taxon>
        <taxon>Actinomycetota</taxon>
        <taxon>Actinomycetes</taxon>
        <taxon>Streptosporangiales</taxon>
        <taxon>Thermomonosporaceae</taxon>
        <taxon>Actinomadura</taxon>
    </lineage>
</organism>
<feature type="short sequence motif" description="HXTX 1" evidence="2">
    <location>
        <begin position="40"/>
        <end position="43"/>
    </location>
</feature>
<comment type="function">
    <text evidence="2">Hydrolyzes RNA 2',3'-cyclic phosphodiester to an RNA 2'-phosphomonoester.</text>
</comment>
<feature type="active site" description="Proton acceptor" evidence="2">
    <location>
        <position position="129"/>
    </location>
</feature>
<comment type="similarity">
    <text evidence="2">Belongs to the 2H phosphoesterase superfamily. ThpR family.</text>
</comment>
<gene>
    <name evidence="3" type="primary">thpR</name>
    <name evidence="3" type="ORF">HKK74_09085</name>
</gene>
<name>A0ABR7LLT7_9ACTN</name>
<feature type="active site" description="Proton donor" evidence="2">
    <location>
        <position position="40"/>
    </location>
</feature>
<keyword evidence="1 2" id="KW-0378">Hydrolase</keyword>
<dbReference type="Proteomes" id="UP000805614">
    <property type="component" value="Unassembled WGS sequence"/>
</dbReference>
<comment type="caution">
    <text evidence="3">The sequence shown here is derived from an EMBL/GenBank/DDBJ whole genome shotgun (WGS) entry which is preliminary data.</text>
</comment>